<evidence type="ECO:0000256" key="5">
    <source>
        <dbReference type="ARBA" id="ARBA00034923"/>
    </source>
</evidence>
<evidence type="ECO:0000256" key="3">
    <source>
        <dbReference type="ARBA" id="ARBA00022806"/>
    </source>
</evidence>
<evidence type="ECO:0000256" key="6">
    <source>
        <dbReference type="PROSITE-ProRule" id="PRU00560"/>
    </source>
</evidence>
<feature type="domain" description="UvrD-like helicase ATP-binding" evidence="7">
    <location>
        <begin position="26"/>
        <end position="339"/>
    </location>
</feature>
<dbReference type="PROSITE" id="PS51198">
    <property type="entry name" value="UVRD_HELICASE_ATP_BIND"/>
    <property type="match status" value="1"/>
</dbReference>
<keyword evidence="2 6" id="KW-0378">Hydrolase</keyword>
<dbReference type="AlphaFoldDB" id="A0A7M2Y751"/>
<dbReference type="GO" id="GO:0000725">
    <property type="term" value="P:recombinational repair"/>
    <property type="evidence" value="ECO:0007669"/>
    <property type="project" value="TreeGrafter"/>
</dbReference>
<evidence type="ECO:0000256" key="2">
    <source>
        <dbReference type="ARBA" id="ARBA00022801"/>
    </source>
</evidence>
<keyword evidence="4 6" id="KW-0067">ATP-binding</keyword>
<keyword evidence="9" id="KW-1185">Reference proteome</keyword>
<dbReference type="Pfam" id="PF00580">
    <property type="entry name" value="UvrD-helicase"/>
    <property type="match status" value="1"/>
</dbReference>
<dbReference type="EMBL" id="CP040442">
    <property type="protein sequence ID" value="QOW09926.1"/>
    <property type="molecule type" value="Genomic_DNA"/>
</dbReference>
<dbReference type="GO" id="GO:0016787">
    <property type="term" value="F:hydrolase activity"/>
    <property type="evidence" value="ECO:0007669"/>
    <property type="project" value="UniProtKB-UniRule"/>
</dbReference>
<accession>A0A7M2Y751</accession>
<dbReference type="GO" id="GO:0043138">
    <property type="term" value="F:3'-5' DNA helicase activity"/>
    <property type="evidence" value="ECO:0007669"/>
    <property type="project" value="TreeGrafter"/>
</dbReference>
<gene>
    <name evidence="8" type="ORF">Q73A0000_05895</name>
</gene>
<protein>
    <recommendedName>
        <fullName evidence="5">DNA 3'-5' helicase II</fullName>
    </recommendedName>
</protein>
<organism evidence="8 9">
    <name type="scientific">Kaistella flava</name>
    <name type="common">ex Peng et al. 2021</name>
    <dbReference type="NCBI Taxonomy" id="2038776"/>
    <lineage>
        <taxon>Bacteria</taxon>
        <taxon>Pseudomonadati</taxon>
        <taxon>Bacteroidota</taxon>
        <taxon>Flavobacteriia</taxon>
        <taxon>Flavobacteriales</taxon>
        <taxon>Weeksellaceae</taxon>
        <taxon>Chryseobacterium group</taxon>
        <taxon>Kaistella</taxon>
    </lineage>
</organism>
<feature type="binding site" evidence="6">
    <location>
        <begin position="47"/>
        <end position="54"/>
    </location>
    <ligand>
        <name>ATP</name>
        <dbReference type="ChEBI" id="CHEBI:30616"/>
    </ligand>
</feature>
<dbReference type="Gene3D" id="3.40.50.300">
    <property type="entry name" value="P-loop containing nucleotide triphosphate hydrolases"/>
    <property type="match status" value="1"/>
</dbReference>
<proteinExistence type="predicted"/>
<dbReference type="GO" id="GO:0003677">
    <property type="term" value="F:DNA binding"/>
    <property type="evidence" value="ECO:0007669"/>
    <property type="project" value="InterPro"/>
</dbReference>
<dbReference type="InterPro" id="IPR014016">
    <property type="entry name" value="UvrD-like_ATP-bd"/>
</dbReference>
<dbReference type="InterPro" id="IPR027417">
    <property type="entry name" value="P-loop_NTPase"/>
</dbReference>
<keyword evidence="1 6" id="KW-0547">Nucleotide-binding</keyword>
<dbReference type="Proteomes" id="UP000594195">
    <property type="component" value="Chromosome"/>
</dbReference>
<dbReference type="PANTHER" id="PTHR11070:SF2">
    <property type="entry name" value="ATP-DEPENDENT DNA HELICASE SRS2"/>
    <property type="match status" value="1"/>
</dbReference>
<sequence>MLSNTFAEMEINPDDIRKAEEVLIDGDQFDEERKKFINCMNTLDLLAVPGSGKTTALLAKLYCIAQQMPLENDAGILVLAHTNHAIEEIEKVLKPICPQLFSYPNFVGTVQSFANRFIANQACFELYGSYIRKNDDEMYLYEVEKFYRILNYNKNPPALKNKLFGIANRDFDGTSKEKENNILEFLKSCSFDLEGRKIKLGKTTKIAYTGVNQNYYVELENWKIALLSQGILSYKDSFDISKRYLKLENAQSIKSILQQRFKFVFIDEMQDLDQDQVNLIENVFFTQESDTVIQRIGDKNQAIYSNVSDSGDTIWKTRHEVSPKIYTENFSLNNSHRLTSIIANLVDGFVMDRDDGYKVIGISAHQQIPPYLLIYNDETDAEKLKSKFIALIKNYGLEENPKNTTRGFHIVAWTTDKEEDSDKWHLRKLFPEYSKESKQKKEDFDCLRKYVFLFDHNKKTFESIRKSLLNGIIRILRIENIYMDEESKKHFRKSSFIQRLKDNSEQTYHDFNQKLFDWCYSVVVNKNYEEIFIQYSNYVKNELCELFPNFSVSKSSNFINQEYDYVPICDLGDTEDSKDEIQIKLGSIHSVKGQTHCATMYLETDYHNSETVKLNVEIIKETRKRQQVLGNNPLFFQEQNFSHLNKARSNETLKMMYVGFSRPTDLLCFAVRKQNIENDIEKYKASGWHIEFISP</sequence>
<evidence type="ECO:0000256" key="4">
    <source>
        <dbReference type="ARBA" id="ARBA00022840"/>
    </source>
</evidence>
<evidence type="ECO:0000256" key="1">
    <source>
        <dbReference type="ARBA" id="ARBA00022741"/>
    </source>
</evidence>
<evidence type="ECO:0000313" key="9">
    <source>
        <dbReference type="Proteomes" id="UP000594195"/>
    </source>
</evidence>
<reference evidence="8 9" key="1">
    <citation type="submission" date="2019-05" db="EMBL/GenBank/DDBJ databases">
        <title>Chryseobacterium sp. isolated from King George Island, maritime Antarctica.</title>
        <authorList>
            <person name="Peng X."/>
        </authorList>
    </citation>
    <scope>NUCLEOTIDE SEQUENCE [LARGE SCALE GENOMIC DNA]</scope>
    <source>
        <strain evidence="8 9">7-3A</strain>
    </source>
</reference>
<dbReference type="SUPFAM" id="SSF52540">
    <property type="entry name" value="P-loop containing nucleoside triphosphate hydrolases"/>
    <property type="match status" value="1"/>
</dbReference>
<dbReference type="KEGG" id="kfa:Q73A0000_05895"/>
<name>A0A7M2Y751_9FLAO</name>
<evidence type="ECO:0000313" key="8">
    <source>
        <dbReference type="EMBL" id="QOW09926.1"/>
    </source>
</evidence>
<evidence type="ECO:0000259" key="7">
    <source>
        <dbReference type="PROSITE" id="PS51198"/>
    </source>
</evidence>
<dbReference type="GO" id="GO:0005524">
    <property type="term" value="F:ATP binding"/>
    <property type="evidence" value="ECO:0007669"/>
    <property type="project" value="UniProtKB-UniRule"/>
</dbReference>
<dbReference type="InterPro" id="IPR000212">
    <property type="entry name" value="DNA_helicase_UvrD/REP"/>
</dbReference>
<keyword evidence="3 6" id="KW-0347">Helicase</keyword>
<dbReference type="PANTHER" id="PTHR11070">
    <property type="entry name" value="UVRD / RECB / PCRA DNA HELICASE FAMILY MEMBER"/>
    <property type="match status" value="1"/>
</dbReference>